<dbReference type="GO" id="GO:0046491">
    <property type="term" value="P:L-methylmalonyl-CoA metabolic process"/>
    <property type="evidence" value="ECO:0007669"/>
    <property type="project" value="TreeGrafter"/>
</dbReference>
<proteinExistence type="inferred from homology"/>
<protein>
    <submittedName>
        <fullName evidence="4">Methylmalonyl-CoA epimerase</fullName>
        <ecNumber evidence="4">5.1.99.1</ecNumber>
    </submittedName>
</protein>
<dbReference type="AlphaFoldDB" id="A0A5C8P464"/>
<keyword evidence="5" id="KW-1185">Reference proteome</keyword>
<dbReference type="GO" id="GO:0004462">
    <property type="term" value="F:lactoylglutathione lyase activity"/>
    <property type="evidence" value="ECO:0007669"/>
    <property type="project" value="InterPro"/>
</dbReference>
<gene>
    <name evidence="4" type="primary">mce</name>
    <name evidence="4" type="ORF">FHP05_02540</name>
</gene>
<dbReference type="PROSITE" id="PS00934">
    <property type="entry name" value="GLYOXALASE_I_1"/>
    <property type="match status" value="1"/>
</dbReference>
<dbReference type="InterPro" id="IPR017515">
    <property type="entry name" value="MeMalonyl-CoA_epimerase"/>
</dbReference>
<dbReference type="PROSITE" id="PS51819">
    <property type="entry name" value="VOC"/>
    <property type="match status" value="1"/>
</dbReference>
<dbReference type="InterPro" id="IPR051785">
    <property type="entry name" value="MMCE/EMCE_epimerase"/>
</dbReference>
<dbReference type="EC" id="5.1.99.1" evidence="4"/>
<dbReference type="InterPro" id="IPR037523">
    <property type="entry name" value="VOC_core"/>
</dbReference>
<dbReference type="NCBIfam" id="TIGR03081">
    <property type="entry name" value="metmalonyl_epim"/>
    <property type="match status" value="1"/>
</dbReference>
<evidence type="ECO:0000313" key="5">
    <source>
        <dbReference type="Proteomes" id="UP000321574"/>
    </source>
</evidence>
<dbReference type="OrthoDB" id="9788468at2"/>
<dbReference type="GO" id="GO:0046872">
    <property type="term" value="F:metal ion binding"/>
    <property type="evidence" value="ECO:0007669"/>
    <property type="project" value="UniProtKB-KW"/>
</dbReference>
<dbReference type="SUPFAM" id="SSF54593">
    <property type="entry name" value="Glyoxalase/Bleomycin resistance protein/Dihydroxybiphenyl dioxygenase"/>
    <property type="match status" value="1"/>
</dbReference>
<evidence type="ECO:0000256" key="1">
    <source>
        <dbReference type="ARBA" id="ARBA00009308"/>
    </source>
</evidence>
<sequence length="139" mass="15595">MQKVFPPSKIDHIGIAVHSIEKALSFYIELLGLSLEKIESVPSEGVKVAFLKIGETRIELLEPLHKESSIYTYLQKNGEGIHHIALETKNMESQLEQLMKNGVKVIPKTPKKGANNKQISFIHPHSTHGVLYELCSKIN</sequence>
<keyword evidence="2" id="KW-0479">Metal-binding</keyword>
<evidence type="ECO:0000313" key="4">
    <source>
        <dbReference type="EMBL" id="TXL68122.1"/>
    </source>
</evidence>
<dbReference type="InterPro" id="IPR029068">
    <property type="entry name" value="Glyas_Bleomycin-R_OHBP_Dase"/>
</dbReference>
<evidence type="ECO:0000256" key="2">
    <source>
        <dbReference type="ARBA" id="ARBA00022723"/>
    </source>
</evidence>
<reference evidence="4 5" key="1">
    <citation type="submission" date="2019-06" db="EMBL/GenBank/DDBJ databases">
        <title>Cerasibacillus sp. nov., isolated from maize field.</title>
        <authorList>
            <person name="Lin S.-Y."/>
            <person name="Tsai C.-F."/>
            <person name="Young C.-C."/>
        </authorList>
    </citation>
    <scope>NUCLEOTIDE SEQUENCE [LARGE SCALE GENOMIC DNA]</scope>
    <source>
        <strain evidence="4 5">CC-CFT480</strain>
    </source>
</reference>
<feature type="domain" description="VOC" evidence="3">
    <location>
        <begin position="9"/>
        <end position="137"/>
    </location>
</feature>
<dbReference type="EMBL" id="VDUW01000001">
    <property type="protein sequence ID" value="TXL68122.1"/>
    <property type="molecule type" value="Genomic_DNA"/>
</dbReference>
<evidence type="ECO:0000259" key="3">
    <source>
        <dbReference type="PROSITE" id="PS51819"/>
    </source>
</evidence>
<dbReference type="PANTHER" id="PTHR43048">
    <property type="entry name" value="METHYLMALONYL-COA EPIMERASE"/>
    <property type="match status" value="1"/>
</dbReference>
<dbReference type="Pfam" id="PF13669">
    <property type="entry name" value="Glyoxalase_4"/>
    <property type="match status" value="1"/>
</dbReference>
<dbReference type="Gene3D" id="3.10.180.10">
    <property type="entry name" value="2,3-Dihydroxybiphenyl 1,2-Dioxygenase, domain 1"/>
    <property type="match status" value="1"/>
</dbReference>
<comment type="similarity">
    <text evidence="1">Belongs to the methylmalonyl-CoA epimerase family.</text>
</comment>
<dbReference type="GO" id="GO:0004493">
    <property type="term" value="F:methylmalonyl-CoA epimerase activity"/>
    <property type="evidence" value="ECO:0007669"/>
    <property type="project" value="UniProtKB-EC"/>
</dbReference>
<name>A0A5C8P464_9BACI</name>
<comment type="caution">
    <text evidence="4">The sequence shown here is derived from an EMBL/GenBank/DDBJ whole genome shotgun (WGS) entry which is preliminary data.</text>
</comment>
<dbReference type="Proteomes" id="UP000321574">
    <property type="component" value="Unassembled WGS sequence"/>
</dbReference>
<dbReference type="CDD" id="cd07249">
    <property type="entry name" value="MMCE"/>
    <property type="match status" value="1"/>
</dbReference>
<keyword evidence="4" id="KW-0413">Isomerase</keyword>
<dbReference type="PANTHER" id="PTHR43048:SF3">
    <property type="entry name" value="METHYLMALONYL-COA EPIMERASE, MITOCHONDRIAL"/>
    <property type="match status" value="1"/>
</dbReference>
<organism evidence="4 5">
    <name type="scientific">Cerasibacillus terrae</name>
    <dbReference type="NCBI Taxonomy" id="2498845"/>
    <lineage>
        <taxon>Bacteria</taxon>
        <taxon>Bacillati</taxon>
        <taxon>Bacillota</taxon>
        <taxon>Bacilli</taxon>
        <taxon>Bacillales</taxon>
        <taxon>Bacillaceae</taxon>
        <taxon>Cerasibacillus</taxon>
    </lineage>
</organism>
<dbReference type="InterPro" id="IPR018146">
    <property type="entry name" value="Glyoxalase_1_CS"/>
</dbReference>
<accession>A0A5C8P464</accession>